<dbReference type="Gene3D" id="3.20.20.140">
    <property type="entry name" value="Metal-dependent hydrolases"/>
    <property type="match status" value="1"/>
</dbReference>
<keyword evidence="3" id="KW-1185">Reference proteome</keyword>
<gene>
    <name evidence="2" type="ORF">QWY31_02640</name>
</gene>
<reference evidence="2" key="1">
    <citation type="submission" date="2023-06" db="EMBL/GenBank/DDBJ databases">
        <title>Cytophagales bacterium Strain LB-30, isolated from soil.</title>
        <authorList>
            <person name="Liu B."/>
        </authorList>
    </citation>
    <scope>NUCLEOTIDE SEQUENCE</scope>
    <source>
        <strain evidence="2">LB-30</strain>
    </source>
</reference>
<dbReference type="Proteomes" id="UP001168552">
    <property type="component" value="Unassembled WGS sequence"/>
</dbReference>
<comment type="caution">
    <text evidence="2">The sequence shown here is derived from an EMBL/GenBank/DDBJ whole genome shotgun (WGS) entry which is preliminary data.</text>
</comment>
<dbReference type="SUPFAM" id="SSF51556">
    <property type="entry name" value="Metallo-dependent hydrolases"/>
    <property type="match status" value="1"/>
</dbReference>
<dbReference type="GO" id="GO:0016787">
    <property type="term" value="F:hydrolase activity"/>
    <property type="evidence" value="ECO:0007669"/>
    <property type="project" value="UniProtKB-KW"/>
</dbReference>
<proteinExistence type="predicted"/>
<dbReference type="InterPro" id="IPR033932">
    <property type="entry name" value="YtcJ-like"/>
</dbReference>
<dbReference type="PANTHER" id="PTHR22642:SF2">
    <property type="entry name" value="PROTEIN LONG AFTER FAR-RED 3"/>
    <property type="match status" value="1"/>
</dbReference>
<sequence>MKSYSTLLLTVLSLAFWGCNTTEKVDLVVYNANVYTVNANFDTQEAFAVKDGKFLAIGSNKEIKEKYSAEKMVDAEGKVVFPGFIDGHAHFVGYAQNLLQADLVGAESFSDMVNRVTTHRSAHPETQWILGRGWDQNDWPNKEFPTKDTLDALFPNTPVFLTRVDGHAALVNQKALDLAGITASTELLGGKVLVANGKATGVLIDNAVTLVEQIIPPLTDAELVEALMQAQKNCHAVGLTSLADAGLDKPVIDLLDSLQQAQLLKMRIYAMVTPSEANMNYYFTHGKYKTDFLNVRSFKVYGDGALGSRGACLLKPYHDDADNTGFLLFKPDVYESLAKQFYTYGFQMNTHCIGDSANRVILDIYGRLLPKENDLRWRIEHAQVVAKEEVGKFKEFNVIPSIQPTHATSDMYWAPDRLGEERIKTAYAYQDLKQSKGLVALGSDFPVEHINPLYGFHSAVARKDAKNWPEGGFQKENALSREDALRGMTIWAAFAQFEEQEKGSIEAGKLADFVILEKNIMEIPEEEIRETPIKATFVQGEQVF</sequence>
<dbReference type="Pfam" id="PF07969">
    <property type="entry name" value="Amidohydro_3"/>
    <property type="match status" value="1"/>
</dbReference>
<dbReference type="SUPFAM" id="SSF51338">
    <property type="entry name" value="Composite domain of metallo-dependent hydrolases"/>
    <property type="match status" value="1"/>
</dbReference>
<dbReference type="Gene3D" id="3.10.310.70">
    <property type="match status" value="1"/>
</dbReference>
<dbReference type="InterPro" id="IPR032466">
    <property type="entry name" value="Metal_Hydrolase"/>
</dbReference>
<organism evidence="2 3">
    <name type="scientific">Shiella aurantiaca</name>
    <dbReference type="NCBI Taxonomy" id="3058365"/>
    <lineage>
        <taxon>Bacteria</taxon>
        <taxon>Pseudomonadati</taxon>
        <taxon>Bacteroidota</taxon>
        <taxon>Cytophagia</taxon>
        <taxon>Cytophagales</taxon>
        <taxon>Shiellaceae</taxon>
        <taxon>Shiella</taxon>
    </lineage>
</organism>
<dbReference type="EC" id="3.5.-.-" evidence="2"/>
<dbReference type="InterPro" id="IPR013108">
    <property type="entry name" value="Amidohydro_3"/>
</dbReference>
<keyword evidence="2" id="KW-0378">Hydrolase</keyword>
<evidence type="ECO:0000313" key="2">
    <source>
        <dbReference type="EMBL" id="MDN4164379.1"/>
    </source>
</evidence>
<dbReference type="EMBL" id="JAUHJS010000001">
    <property type="protein sequence ID" value="MDN4164379.1"/>
    <property type="molecule type" value="Genomic_DNA"/>
</dbReference>
<accession>A0ABT8F2B0</accession>
<dbReference type="CDD" id="cd01300">
    <property type="entry name" value="YtcJ_like"/>
    <property type="match status" value="1"/>
</dbReference>
<dbReference type="Gene3D" id="2.30.40.10">
    <property type="entry name" value="Urease, subunit C, domain 1"/>
    <property type="match status" value="1"/>
</dbReference>
<dbReference type="PANTHER" id="PTHR22642">
    <property type="entry name" value="IMIDAZOLONEPROPIONASE"/>
    <property type="match status" value="1"/>
</dbReference>
<evidence type="ECO:0000259" key="1">
    <source>
        <dbReference type="Pfam" id="PF07969"/>
    </source>
</evidence>
<feature type="domain" description="Amidohydrolase 3" evidence="1">
    <location>
        <begin position="72"/>
        <end position="544"/>
    </location>
</feature>
<name>A0ABT8F2B0_9BACT</name>
<dbReference type="InterPro" id="IPR011059">
    <property type="entry name" value="Metal-dep_hydrolase_composite"/>
</dbReference>
<protein>
    <submittedName>
        <fullName evidence="2">Amidohydrolase</fullName>
        <ecNumber evidence="2">3.5.-.-</ecNumber>
    </submittedName>
</protein>
<dbReference type="RefSeq" id="WP_320002905.1">
    <property type="nucleotide sequence ID" value="NZ_JAUHJS010000001.1"/>
</dbReference>
<evidence type="ECO:0000313" key="3">
    <source>
        <dbReference type="Proteomes" id="UP001168552"/>
    </source>
</evidence>